<evidence type="ECO:0000313" key="1">
    <source>
        <dbReference type="EMBL" id="KAJ8725181.1"/>
    </source>
</evidence>
<reference evidence="1" key="1">
    <citation type="submission" date="2023-03" db="EMBL/GenBank/DDBJ databases">
        <title>Chromosome-level genomes of two armyworms, Mythimna separata and Mythimna loreyi, provide insights into the biosynthesis and reception of sex pheromones.</title>
        <authorList>
            <person name="Zhao H."/>
        </authorList>
    </citation>
    <scope>NUCLEOTIDE SEQUENCE</scope>
    <source>
        <strain evidence="1">BeijingLab</strain>
        <tissue evidence="1">Pupa</tissue>
    </source>
</reference>
<dbReference type="AlphaFoldDB" id="A0AAD7YSJ8"/>
<dbReference type="Proteomes" id="UP001231518">
    <property type="component" value="Chromosome 7"/>
</dbReference>
<dbReference type="EMBL" id="JARGEI010000010">
    <property type="protein sequence ID" value="KAJ8725181.1"/>
    <property type="molecule type" value="Genomic_DNA"/>
</dbReference>
<name>A0AAD7YSJ8_MYTSE</name>
<sequence>MGLPNTNLMHLSQLRSEPRGSSVMMHLSRNFKVLDIGADLLACRFSIVYTSGSVLRNCMIPSSPFHYRTTRRTAKRHRYTVNIPPIRSKRFGNTFIMRTGKEWNSLLESVFPDTT</sequence>
<protein>
    <submittedName>
        <fullName evidence="1">Uncharacterized protein</fullName>
    </submittedName>
</protein>
<proteinExistence type="predicted"/>
<keyword evidence="2" id="KW-1185">Reference proteome</keyword>
<comment type="caution">
    <text evidence="1">The sequence shown here is derived from an EMBL/GenBank/DDBJ whole genome shotgun (WGS) entry which is preliminary data.</text>
</comment>
<accession>A0AAD7YSJ8</accession>
<evidence type="ECO:0000313" key="2">
    <source>
        <dbReference type="Proteomes" id="UP001231518"/>
    </source>
</evidence>
<gene>
    <name evidence="1" type="ORF">PYW07_016139</name>
</gene>
<organism evidence="1 2">
    <name type="scientific">Mythimna separata</name>
    <name type="common">Oriental armyworm</name>
    <name type="synonym">Pseudaletia separata</name>
    <dbReference type="NCBI Taxonomy" id="271217"/>
    <lineage>
        <taxon>Eukaryota</taxon>
        <taxon>Metazoa</taxon>
        <taxon>Ecdysozoa</taxon>
        <taxon>Arthropoda</taxon>
        <taxon>Hexapoda</taxon>
        <taxon>Insecta</taxon>
        <taxon>Pterygota</taxon>
        <taxon>Neoptera</taxon>
        <taxon>Endopterygota</taxon>
        <taxon>Lepidoptera</taxon>
        <taxon>Glossata</taxon>
        <taxon>Ditrysia</taxon>
        <taxon>Noctuoidea</taxon>
        <taxon>Noctuidae</taxon>
        <taxon>Noctuinae</taxon>
        <taxon>Hadenini</taxon>
        <taxon>Mythimna</taxon>
    </lineage>
</organism>